<evidence type="ECO:0000313" key="2">
    <source>
        <dbReference type="Proteomes" id="UP000275078"/>
    </source>
</evidence>
<evidence type="ECO:0008006" key="3">
    <source>
        <dbReference type="Google" id="ProtNLM"/>
    </source>
</evidence>
<protein>
    <recommendedName>
        <fullName evidence="3">F-box domain-containing protein</fullName>
    </recommendedName>
</protein>
<gene>
    <name evidence="1" type="ORF">BJ508DRAFT_327436</name>
</gene>
<name>A0A3N4I2L0_ASCIM</name>
<reference evidence="1 2" key="1">
    <citation type="journal article" date="2018" name="Nat. Ecol. Evol.">
        <title>Pezizomycetes genomes reveal the molecular basis of ectomycorrhizal truffle lifestyle.</title>
        <authorList>
            <person name="Murat C."/>
            <person name="Payen T."/>
            <person name="Noel B."/>
            <person name="Kuo A."/>
            <person name="Morin E."/>
            <person name="Chen J."/>
            <person name="Kohler A."/>
            <person name="Krizsan K."/>
            <person name="Balestrini R."/>
            <person name="Da Silva C."/>
            <person name="Montanini B."/>
            <person name="Hainaut M."/>
            <person name="Levati E."/>
            <person name="Barry K.W."/>
            <person name="Belfiori B."/>
            <person name="Cichocki N."/>
            <person name="Clum A."/>
            <person name="Dockter R.B."/>
            <person name="Fauchery L."/>
            <person name="Guy J."/>
            <person name="Iotti M."/>
            <person name="Le Tacon F."/>
            <person name="Lindquist E.A."/>
            <person name="Lipzen A."/>
            <person name="Malagnac F."/>
            <person name="Mello A."/>
            <person name="Molinier V."/>
            <person name="Miyauchi S."/>
            <person name="Poulain J."/>
            <person name="Riccioni C."/>
            <person name="Rubini A."/>
            <person name="Sitrit Y."/>
            <person name="Splivallo R."/>
            <person name="Traeger S."/>
            <person name="Wang M."/>
            <person name="Zifcakova L."/>
            <person name="Wipf D."/>
            <person name="Zambonelli A."/>
            <person name="Paolocci F."/>
            <person name="Nowrousian M."/>
            <person name="Ottonello S."/>
            <person name="Baldrian P."/>
            <person name="Spatafora J.W."/>
            <person name="Henrissat B."/>
            <person name="Nagy L.G."/>
            <person name="Aury J.M."/>
            <person name="Wincker P."/>
            <person name="Grigoriev I.V."/>
            <person name="Bonfante P."/>
            <person name="Martin F.M."/>
        </authorList>
    </citation>
    <scope>NUCLEOTIDE SEQUENCE [LARGE SCALE GENOMIC DNA]</scope>
    <source>
        <strain evidence="1 2">RN42</strain>
    </source>
</reference>
<proteinExistence type="predicted"/>
<evidence type="ECO:0000313" key="1">
    <source>
        <dbReference type="EMBL" id="RPA80332.1"/>
    </source>
</evidence>
<dbReference type="Proteomes" id="UP000275078">
    <property type="component" value="Unassembled WGS sequence"/>
</dbReference>
<dbReference type="AlphaFoldDB" id="A0A3N4I2L0"/>
<organism evidence="1 2">
    <name type="scientific">Ascobolus immersus RN42</name>
    <dbReference type="NCBI Taxonomy" id="1160509"/>
    <lineage>
        <taxon>Eukaryota</taxon>
        <taxon>Fungi</taxon>
        <taxon>Dikarya</taxon>
        <taxon>Ascomycota</taxon>
        <taxon>Pezizomycotina</taxon>
        <taxon>Pezizomycetes</taxon>
        <taxon>Pezizales</taxon>
        <taxon>Ascobolaceae</taxon>
        <taxon>Ascobolus</taxon>
    </lineage>
</organism>
<sequence length="272" mass="31182">MVSFVELPYEIRLEVFKQLESSEDAVAFRNMDKSNHHLFTSTCFQRYGFLQPEELLIFRTLYKDGLMSRYTKTVFGHVHIATFKGNKEDFPTHSEQENDAVVAIVRGGNESEHARRHAMDVMRWLCCVEIERWKCDYVEDYEPKKEFYSRLVEAGLVAAACLCPSKNELNAIHEPNCGEGKYMALSGFLKACYENSSEQGGFHKSGICLYARFLLRVDLDALYVEDPSASILSENCDQLFGEMKAITLFMKCLQRLYQISASNVFPKPKILG</sequence>
<dbReference type="EMBL" id="ML119689">
    <property type="protein sequence ID" value="RPA80332.1"/>
    <property type="molecule type" value="Genomic_DNA"/>
</dbReference>
<accession>A0A3N4I2L0</accession>
<keyword evidence="2" id="KW-1185">Reference proteome</keyword>